<dbReference type="Gene3D" id="1.10.472.10">
    <property type="entry name" value="Cyclin-like"/>
    <property type="match status" value="2"/>
</dbReference>
<dbReference type="SMART" id="SM00385">
    <property type="entry name" value="CYCLIN"/>
    <property type="match status" value="2"/>
</dbReference>
<comment type="similarity">
    <text evidence="2">Belongs to the cyclin family.</text>
</comment>
<dbReference type="PIRSF" id="PIRSF036580">
    <property type="entry name" value="Cyclin_L"/>
    <property type="match status" value="1"/>
</dbReference>
<dbReference type="FunFam" id="1.10.472.10:FF:000031">
    <property type="entry name" value="cyclin-L1-1-like isoform X1"/>
    <property type="match status" value="1"/>
</dbReference>
<dbReference type="FunFam" id="1.10.472.10:FF:000016">
    <property type="entry name" value="cyclin-L1 isoform X1"/>
    <property type="match status" value="1"/>
</dbReference>
<feature type="compositionally biased region" description="Basic and acidic residues" evidence="3">
    <location>
        <begin position="352"/>
        <end position="364"/>
    </location>
</feature>
<feature type="region of interest" description="Disordered" evidence="3">
    <location>
        <begin position="303"/>
        <end position="553"/>
    </location>
</feature>
<evidence type="ECO:0000259" key="4">
    <source>
        <dbReference type="SMART" id="SM00385"/>
    </source>
</evidence>
<feature type="compositionally biased region" description="Low complexity" evidence="3">
    <location>
        <begin position="309"/>
        <end position="326"/>
    </location>
</feature>
<dbReference type="InterPro" id="IPR006671">
    <property type="entry name" value="Cyclin_N"/>
</dbReference>
<dbReference type="InterPro" id="IPR036915">
    <property type="entry name" value="Cyclin-like_sf"/>
</dbReference>
<dbReference type="InterPro" id="IPR043198">
    <property type="entry name" value="Cyclin/Ssn8"/>
</dbReference>
<dbReference type="GO" id="GO:0006357">
    <property type="term" value="P:regulation of transcription by RNA polymerase II"/>
    <property type="evidence" value="ECO:0007669"/>
    <property type="project" value="InterPro"/>
</dbReference>
<dbReference type="Pfam" id="PF00134">
    <property type="entry name" value="Cyclin_N"/>
    <property type="match status" value="1"/>
</dbReference>
<organism evidence="5 6">
    <name type="scientific">Popillia japonica</name>
    <name type="common">Japanese beetle</name>
    <dbReference type="NCBI Taxonomy" id="7064"/>
    <lineage>
        <taxon>Eukaryota</taxon>
        <taxon>Metazoa</taxon>
        <taxon>Ecdysozoa</taxon>
        <taxon>Arthropoda</taxon>
        <taxon>Hexapoda</taxon>
        <taxon>Insecta</taxon>
        <taxon>Pterygota</taxon>
        <taxon>Neoptera</taxon>
        <taxon>Endopterygota</taxon>
        <taxon>Coleoptera</taxon>
        <taxon>Polyphaga</taxon>
        <taxon>Scarabaeiformia</taxon>
        <taxon>Scarabaeidae</taxon>
        <taxon>Rutelinae</taxon>
        <taxon>Popillia</taxon>
    </lineage>
</organism>
<keyword evidence="1 2" id="KW-0195">Cyclin</keyword>
<evidence type="ECO:0000313" key="6">
    <source>
        <dbReference type="Proteomes" id="UP001458880"/>
    </source>
</evidence>
<accession>A0AAW1MLQ2</accession>
<feature type="domain" description="Cyclin-like" evidence="4">
    <location>
        <begin position="61"/>
        <end position="163"/>
    </location>
</feature>
<dbReference type="InterPro" id="IPR013763">
    <property type="entry name" value="Cyclin-like_dom"/>
</dbReference>
<sequence>MSSTKSEPPPSTVKNGGKPYGKIILTLKNQLLPEDKLQTTPSQIDGLDSETETDLRIYGCELIQTAGILLKLPQVAMATGQVLLQRFYYSKSLVRHPVDQTAMACVCLASKIEEAPRRVRDVINVFSHIRQVNLNKTITPVVLDQNYIQLKNQVIKAERRVLKELGFCVHIKHPHKIIVMYLQVLGYERNQNLMQFSWNYMNDSLRTDVFVRYQPESIACACIYLTARKLKLPLPKNPAWYTLFGVTETEIRDICIRNTLFGVTETEIRDICIRIMKLYNRPKANIDHLEKKVEELCKKYQDAKMKARGNSGNNTPNNNSPSSPSTQKNTGAHNAWGGFISRSGSHIAPPVSEKRSRSSTRDRGAGVPHDRRRNPGSTAAVIRDRGVRPKKHPRSRSRSPTRPTKKSRKHRSSYSRSRSESPVKIARKNRDKKRSPSNDRENKNDRYIDRYDKYDKNDRYDKDRYKEDRYNDKDRYDEKDRKDRYEKNEKKYERDDKYKEDKYKDDGKYKDEKYKEDRYKEEKYREDKDSNRYKKSKHRDEDRDREKSKDKRR</sequence>
<reference evidence="5 6" key="1">
    <citation type="journal article" date="2024" name="BMC Genomics">
        <title>De novo assembly and annotation of Popillia japonica's genome with initial clues to its potential as an invasive pest.</title>
        <authorList>
            <person name="Cucini C."/>
            <person name="Boschi S."/>
            <person name="Funari R."/>
            <person name="Cardaioli E."/>
            <person name="Iannotti N."/>
            <person name="Marturano G."/>
            <person name="Paoli F."/>
            <person name="Bruttini M."/>
            <person name="Carapelli A."/>
            <person name="Frati F."/>
            <person name="Nardi F."/>
        </authorList>
    </citation>
    <scope>NUCLEOTIDE SEQUENCE [LARGE SCALE GENOMIC DNA]</scope>
    <source>
        <strain evidence="5">DMR45628</strain>
    </source>
</reference>
<dbReference type="AlphaFoldDB" id="A0AAW1MLQ2"/>
<dbReference type="EMBL" id="JASPKY010000038">
    <property type="protein sequence ID" value="KAK9746614.1"/>
    <property type="molecule type" value="Genomic_DNA"/>
</dbReference>
<keyword evidence="6" id="KW-1185">Reference proteome</keyword>
<dbReference type="SUPFAM" id="SSF47954">
    <property type="entry name" value="Cyclin-like"/>
    <property type="match status" value="2"/>
</dbReference>
<dbReference type="PANTHER" id="PTHR10026">
    <property type="entry name" value="CYCLIN"/>
    <property type="match status" value="1"/>
</dbReference>
<protein>
    <submittedName>
        <fullName evidence="5">Cyclin, N-terminal domain</fullName>
    </submittedName>
</protein>
<dbReference type="GO" id="GO:0016538">
    <property type="term" value="F:cyclin-dependent protein serine/threonine kinase regulator activity"/>
    <property type="evidence" value="ECO:0007669"/>
    <property type="project" value="InterPro"/>
</dbReference>
<gene>
    <name evidence="5" type="ORF">QE152_g5968</name>
</gene>
<proteinExistence type="inferred from homology"/>
<comment type="caution">
    <text evidence="5">The sequence shown here is derived from an EMBL/GenBank/DDBJ whole genome shotgun (WGS) entry which is preliminary data.</text>
</comment>
<evidence type="ECO:0000256" key="2">
    <source>
        <dbReference type="RuleBase" id="RU000383"/>
    </source>
</evidence>
<evidence type="ECO:0000313" key="5">
    <source>
        <dbReference type="EMBL" id="KAK9746614.1"/>
    </source>
</evidence>
<name>A0AAW1MLQ2_POPJA</name>
<dbReference type="Proteomes" id="UP001458880">
    <property type="component" value="Unassembled WGS sequence"/>
</dbReference>
<feature type="compositionally biased region" description="Basic and acidic residues" evidence="3">
    <location>
        <begin position="434"/>
        <end position="553"/>
    </location>
</feature>
<feature type="domain" description="Cyclin-like" evidence="4">
    <location>
        <begin position="176"/>
        <end position="260"/>
    </location>
</feature>
<feature type="compositionally biased region" description="Low complexity" evidence="3">
    <location>
        <begin position="414"/>
        <end position="424"/>
    </location>
</feature>
<evidence type="ECO:0000256" key="1">
    <source>
        <dbReference type="ARBA" id="ARBA00023127"/>
    </source>
</evidence>
<feature type="compositionally biased region" description="Basic residues" evidence="3">
    <location>
        <begin position="388"/>
        <end position="413"/>
    </location>
</feature>
<evidence type="ECO:0000256" key="3">
    <source>
        <dbReference type="SAM" id="MobiDB-lite"/>
    </source>
</evidence>